<evidence type="ECO:0000256" key="5">
    <source>
        <dbReference type="ARBA" id="ARBA00022692"/>
    </source>
</evidence>
<dbReference type="SUPFAM" id="SSF103506">
    <property type="entry name" value="Mitochondrial carrier"/>
    <property type="match status" value="1"/>
</dbReference>
<feature type="region of interest" description="Disordered" evidence="14">
    <location>
        <begin position="406"/>
        <end position="426"/>
    </location>
</feature>
<dbReference type="GO" id="GO:0055085">
    <property type="term" value="P:transmembrane transport"/>
    <property type="evidence" value="ECO:0007669"/>
    <property type="project" value="InterPro"/>
</dbReference>
<keyword evidence="9" id="KW-1133">Transmembrane helix</keyword>
<accession>A0A1E5VKH7</accession>
<evidence type="ECO:0000256" key="11">
    <source>
        <dbReference type="ARBA" id="ARBA00023136"/>
    </source>
</evidence>
<dbReference type="FunFam" id="1.50.40.10:FF:000150">
    <property type="entry name" value="Adenine nucleotide transporter BT1, chloroplastic/mitochondrial"/>
    <property type="match status" value="1"/>
</dbReference>
<keyword evidence="8" id="KW-0999">Mitochondrion inner membrane</keyword>
<evidence type="ECO:0000256" key="14">
    <source>
        <dbReference type="SAM" id="MobiDB-lite"/>
    </source>
</evidence>
<keyword evidence="11 12" id="KW-0472">Membrane</keyword>
<feature type="compositionally biased region" description="Basic and acidic residues" evidence="14">
    <location>
        <begin position="415"/>
        <end position="426"/>
    </location>
</feature>
<feature type="region of interest" description="Disordered" evidence="14">
    <location>
        <begin position="86"/>
        <end position="108"/>
    </location>
</feature>
<dbReference type="PRINTS" id="PR00926">
    <property type="entry name" value="MITOCARRIER"/>
</dbReference>
<keyword evidence="10" id="KW-0496">Mitochondrion</keyword>
<keyword evidence="6" id="KW-0677">Repeat</keyword>
<dbReference type="GO" id="GO:0015711">
    <property type="term" value="P:organic anion transport"/>
    <property type="evidence" value="ECO:0007669"/>
    <property type="project" value="UniProtKB-ARBA"/>
</dbReference>
<dbReference type="Pfam" id="PF00153">
    <property type="entry name" value="Mito_carr"/>
    <property type="match status" value="3"/>
</dbReference>
<dbReference type="Proteomes" id="UP000095767">
    <property type="component" value="Unassembled WGS sequence"/>
</dbReference>
<evidence type="ECO:0000256" key="3">
    <source>
        <dbReference type="ARBA" id="ARBA00006375"/>
    </source>
</evidence>
<dbReference type="Gene3D" id="1.50.40.10">
    <property type="entry name" value="Mitochondrial carrier domain"/>
    <property type="match status" value="1"/>
</dbReference>
<comment type="subcellular location">
    <subcellularLocation>
        <location evidence="1">Mitochondrion inner membrane</location>
        <topology evidence="1">Multi-pass membrane protein</topology>
    </subcellularLocation>
    <subcellularLocation>
        <location evidence="2">Plastid</location>
        <location evidence="2">Chloroplast inner membrane</location>
        <topology evidence="2">Multi-pass membrane protein</topology>
    </subcellularLocation>
</comment>
<dbReference type="STRING" id="888268.A0A1E5VKH7"/>
<dbReference type="PANTHER" id="PTHR24089">
    <property type="entry name" value="SOLUTE CARRIER FAMILY 25"/>
    <property type="match status" value="1"/>
</dbReference>
<comment type="similarity">
    <text evidence="3 13">Belongs to the mitochondrial carrier (TC 2.A.29) family.</text>
</comment>
<dbReference type="OrthoDB" id="270584at2759"/>
<dbReference type="InterPro" id="IPR023395">
    <property type="entry name" value="MCP_dom_sf"/>
</dbReference>
<evidence type="ECO:0000313" key="16">
    <source>
        <dbReference type="Proteomes" id="UP000095767"/>
    </source>
</evidence>
<evidence type="ECO:0000256" key="9">
    <source>
        <dbReference type="ARBA" id="ARBA00022989"/>
    </source>
</evidence>
<keyword evidence="7" id="KW-0934">Plastid</keyword>
<comment type="caution">
    <text evidence="15">The sequence shown here is derived from an EMBL/GenBank/DDBJ whole genome shotgun (WGS) entry which is preliminary data.</text>
</comment>
<gene>
    <name evidence="15" type="ORF">BAE44_0013368</name>
</gene>
<evidence type="ECO:0000256" key="7">
    <source>
        <dbReference type="ARBA" id="ARBA00022780"/>
    </source>
</evidence>
<evidence type="ECO:0000256" key="10">
    <source>
        <dbReference type="ARBA" id="ARBA00023128"/>
    </source>
</evidence>
<dbReference type="InterPro" id="IPR002067">
    <property type="entry name" value="MCP"/>
</dbReference>
<dbReference type="GO" id="GO:0005743">
    <property type="term" value="C:mitochondrial inner membrane"/>
    <property type="evidence" value="ECO:0007669"/>
    <property type="project" value="UniProtKB-SubCell"/>
</dbReference>
<name>A0A1E5VKH7_9POAL</name>
<feature type="repeat" description="Solcar" evidence="12">
    <location>
        <begin position="121"/>
        <end position="205"/>
    </location>
</feature>
<reference evidence="15 16" key="1">
    <citation type="submission" date="2016-09" db="EMBL/GenBank/DDBJ databases">
        <title>The draft genome of Dichanthelium oligosanthes: A C3 panicoid grass species.</title>
        <authorList>
            <person name="Studer A.J."/>
            <person name="Schnable J.C."/>
            <person name="Brutnell T.P."/>
        </authorList>
    </citation>
    <scope>NUCLEOTIDE SEQUENCE [LARGE SCALE GENOMIC DNA]</scope>
    <source>
        <strain evidence="16">cv. Kellogg 1175</strain>
        <tissue evidence="15">Leaf</tissue>
    </source>
</reference>
<evidence type="ECO:0000256" key="8">
    <source>
        <dbReference type="ARBA" id="ARBA00022792"/>
    </source>
</evidence>
<evidence type="ECO:0000256" key="6">
    <source>
        <dbReference type="ARBA" id="ARBA00022737"/>
    </source>
</evidence>
<protein>
    <submittedName>
        <fullName evidence="15">Adenine nucleotide transporter BT1, chloroplastic/amyloplastic/mitochondrial</fullName>
    </submittedName>
</protein>
<proteinExistence type="inferred from homology"/>
<keyword evidence="5 12" id="KW-0812">Transmembrane</keyword>
<dbReference type="GO" id="GO:0015748">
    <property type="term" value="P:organophosphate ester transport"/>
    <property type="evidence" value="ECO:0007669"/>
    <property type="project" value="UniProtKB-ARBA"/>
</dbReference>
<dbReference type="EMBL" id="LWDX02036831">
    <property type="protein sequence ID" value="OEL25617.1"/>
    <property type="molecule type" value="Genomic_DNA"/>
</dbReference>
<dbReference type="AlphaFoldDB" id="A0A1E5VKH7"/>
<evidence type="ECO:0000256" key="13">
    <source>
        <dbReference type="RuleBase" id="RU000488"/>
    </source>
</evidence>
<feature type="repeat" description="Solcar" evidence="12">
    <location>
        <begin position="216"/>
        <end position="300"/>
    </location>
</feature>
<sequence>MAATMAVTTMVTKSKESWSLQLPELALRWKPRGGKTELEFPRRAMFASVGLSACPGVMPGRDPKEHSVKAMPADNCDIARQLGAAVPGQQPGEAEEAAKKKKKGGKKQLGGLGKVRVKIANPHLRRLVSGAIAGAVSRTFVAPLETIRTHLMVGSVCADSMAGVFHWIMQNEGWTGLFRGNAVNVLRVAPSKAIEHFTYDTAKKFLTPKADEPPKVPIPTPLVAGALAGVASTLCTYPMELIKTRVTIEKDVYDNVAHAFVKILRDEGPSELYRGLAPSLIGVVPYAACNFYAYETLKRLYRHVTGRRPGADVGPMATLLIGSAAGAIASTATFPLEVARKQMQVGAVGGRQVYRHVLHAMYCILKKEGTAGLYRGLGPSCIKLMPAAGISFMCYEACKKILVDKEDDEEEEDGEAGRRNEDKKVA</sequence>
<evidence type="ECO:0000256" key="4">
    <source>
        <dbReference type="ARBA" id="ARBA00022448"/>
    </source>
</evidence>
<keyword evidence="7" id="KW-1001">Plastid inner membrane</keyword>
<evidence type="ECO:0000313" key="15">
    <source>
        <dbReference type="EMBL" id="OEL25617.1"/>
    </source>
</evidence>
<keyword evidence="16" id="KW-1185">Reference proteome</keyword>
<dbReference type="InterPro" id="IPR018108">
    <property type="entry name" value="MCP_transmembrane"/>
</dbReference>
<evidence type="ECO:0000256" key="12">
    <source>
        <dbReference type="PROSITE-ProRule" id="PRU00282"/>
    </source>
</evidence>
<evidence type="ECO:0000256" key="2">
    <source>
        <dbReference type="ARBA" id="ARBA00004478"/>
    </source>
</evidence>
<keyword evidence="4 13" id="KW-0813">Transport</keyword>
<dbReference type="PROSITE" id="PS50920">
    <property type="entry name" value="SOLCAR"/>
    <property type="match status" value="3"/>
</dbReference>
<evidence type="ECO:0000256" key="1">
    <source>
        <dbReference type="ARBA" id="ARBA00004448"/>
    </source>
</evidence>
<organism evidence="15 16">
    <name type="scientific">Dichanthelium oligosanthes</name>
    <dbReference type="NCBI Taxonomy" id="888268"/>
    <lineage>
        <taxon>Eukaryota</taxon>
        <taxon>Viridiplantae</taxon>
        <taxon>Streptophyta</taxon>
        <taxon>Embryophyta</taxon>
        <taxon>Tracheophyta</taxon>
        <taxon>Spermatophyta</taxon>
        <taxon>Magnoliopsida</taxon>
        <taxon>Liliopsida</taxon>
        <taxon>Poales</taxon>
        <taxon>Poaceae</taxon>
        <taxon>PACMAD clade</taxon>
        <taxon>Panicoideae</taxon>
        <taxon>Panicodae</taxon>
        <taxon>Paniceae</taxon>
        <taxon>Dichantheliinae</taxon>
        <taxon>Dichanthelium</taxon>
    </lineage>
</organism>
<dbReference type="GO" id="GO:0009706">
    <property type="term" value="C:chloroplast inner membrane"/>
    <property type="evidence" value="ECO:0007669"/>
    <property type="project" value="UniProtKB-SubCell"/>
</dbReference>
<feature type="repeat" description="Solcar" evidence="12">
    <location>
        <begin position="313"/>
        <end position="401"/>
    </location>
</feature>